<feature type="domain" description="HTH gntR-type" evidence="4">
    <location>
        <begin position="7"/>
        <end position="75"/>
    </location>
</feature>
<dbReference type="GO" id="GO:0003677">
    <property type="term" value="F:DNA binding"/>
    <property type="evidence" value="ECO:0007669"/>
    <property type="project" value="UniProtKB-KW"/>
</dbReference>
<organism evidence="5 6">
    <name type="scientific">Lactobacillus equicursoris</name>
    <dbReference type="NCBI Taxonomy" id="420645"/>
    <lineage>
        <taxon>Bacteria</taxon>
        <taxon>Bacillati</taxon>
        <taxon>Bacillota</taxon>
        <taxon>Bacilli</taxon>
        <taxon>Lactobacillales</taxon>
        <taxon>Lactobacillaceae</taxon>
        <taxon>Lactobacillus</taxon>
    </lineage>
</organism>
<dbReference type="PANTHER" id="PTHR38445">
    <property type="entry name" value="HTH-TYPE TRANSCRIPTIONAL REPRESSOR YTRA"/>
    <property type="match status" value="1"/>
</dbReference>
<evidence type="ECO:0000313" key="6">
    <source>
        <dbReference type="Proteomes" id="UP000452141"/>
    </source>
</evidence>
<dbReference type="InterPro" id="IPR036388">
    <property type="entry name" value="WH-like_DNA-bd_sf"/>
</dbReference>
<dbReference type="SMART" id="SM00345">
    <property type="entry name" value="HTH_GNTR"/>
    <property type="match status" value="1"/>
</dbReference>
<dbReference type="AlphaFoldDB" id="A0A844FN75"/>
<accession>A0A844FN75</accession>
<dbReference type="RefSeq" id="WP_154486968.1">
    <property type="nucleotide sequence ID" value="NZ_VUMW01000015.1"/>
</dbReference>
<dbReference type="Pfam" id="PF00392">
    <property type="entry name" value="GntR"/>
    <property type="match status" value="1"/>
</dbReference>
<evidence type="ECO:0000256" key="2">
    <source>
        <dbReference type="ARBA" id="ARBA00023125"/>
    </source>
</evidence>
<reference evidence="5 6" key="1">
    <citation type="submission" date="2019-08" db="EMBL/GenBank/DDBJ databases">
        <title>In-depth cultivation of the pig gut microbiome towards novel bacterial diversity and tailored functional studies.</title>
        <authorList>
            <person name="Wylensek D."/>
            <person name="Hitch T.C.A."/>
            <person name="Clavel T."/>
        </authorList>
    </citation>
    <scope>NUCLEOTIDE SEQUENCE [LARGE SCALE GENOMIC DNA]</scope>
    <source>
        <strain evidence="5 6">WCA-470BD-2E</strain>
    </source>
</reference>
<dbReference type="InterPro" id="IPR036390">
    <property type="entry name" value="WH_DNA-bd_sf"/>
</dbReference>
<dbReference type="InterPro" id="IPR000524">
    <property type="entry name" value="Tscrpt_reg_HTH_GntR"/>
</dbReference>
<dbReference type="EMBL" id="VUMW01000015">
    <property type="protein sequence ID" value="MST80040.1"/>
    <property type="molecule type" value="Genomic_DNA"/>
</dbReference>
<evidence type="ECO:0000259" key="4">
    <source>
        <dbReference type="PROSITE" id="PS50949"/>
    </source>
</evidence>
<dbReference type="CDD" id="cd07377">
    <property type="entry name" value="WHTH_GntR"/>
    <property type="match status" value="1"/>
</dbReference>
<keyword evidence="3" id="KW-0804">Transcription</keyword>
<gene>
    <name evidence="5" type="ORF">FYJ61_06140</name>
</gene>
<keyword evidence="1" id="KW-0805">Transcription regulation</keyword>
<dbReference type="GO" id="GO:0003700">
    <property type="term" value="F:DNA-binding transcription factor activity"/>
    <property type="evidence" value="ECO:0007669"/>
    <property type="project" value="InterPro"/>
</dbReference>
<evidence type="ECO:0000313" key="5">
    <source>
        <dbReference type="EMBL" id="MST80040.1"/>
    </source>
</evidence>
<proteinExistence type="predicted"/>
<dbReference type="PANTHER" id="PTHR38445:SF9">
    <property type="entry name" value="HTH-TYPE TRANSCRIPTIONAL REPRESSOR YTRA"/>
    <property type="match status" value="1"/>
</dbReference>
<evidence type="ECO:0000256" key="1">
    <source>
        <dbReference type="ARBA" id="ARBA00023015"/>
    </source>
</evidence>
<comment type="caution">
    <text evidence="5">The sequence shown here is derived from an EMBL/GenBank/DDBJ whole genome shotgun (WGS) entry which is preliminary data.</text>
</comment>
<dbReference type="SUPFAM" id="SSF46785">
    <property type="entry name" value="Winged helix' DNA-binding domain"/>
    <property type="match status" value="1"/>
</dbReference>
<dbReference type="PROSITE" id="PS50949">
    <property type="entry name" value="HTH_GNTR"/>
    <property type="match status" value="1"/>
</dbReference>
<evidence type="ECO:0000256" key="3">
    <source>
        <dbReference type="ARBA" id="ARBA00023163"/>
    </source>
</evidence>
<dbReference type="Proteomes" id="UP000452141">
    <property type="component" value="Unassembled WGS sequence"/>
</dbReference>
<sequence>MKFKDNIPIYVQIEDYIFLELAQGKLKAGDKLPSVRALAVELTVNVNTVQRALRELTAQGYIYSKRGEGNFVTEDEALLEAAKRKLLVNELAAFVSRMEKLGVERDKIGRILEQYLQETDRGEQYEQNFGD</sequence>
<dbReference type="Gene3D" id="1.10.10.10">
    <property type="entry name" value="Winged helix-like DNA-binding domain superfamily/Winged helix DNA-binding domain"/>
    <property type="match status" value="1"/>
</dbReference>
<name>A0A844FN75_9LACO</name>
<protein>
    <submittedName>
        <fullName evidence="5">GntR family transcriptional regulator</fullName>
    </submittedName>
</protein>
<keyword evidence="2" id="KW-0238">DNA-binding</keyword>